<dbReference type="PRINTS" id="PR00722">
    <property type="entry name" value="CHYMOTRYPSIN"/>
</dbReference>
<feature type="signal peptide" evidence="5">
    <location>
        <begin position="1"/>
        <end position="32"/>
    </location>
</feature>
<feature type="chain" id="PRO_5044870041" description="Peptidase S1 domain-containing protein" evidence="5">
    <location>
        <begin position="33"/>
        <end position="869"/>
    </location>
</feature>
<keyword evidence="5" id="KW-0732">Signal</keyword>
<dbReference type="Pfam" id="PF00089">
    <property type="entry name" value="Trypsin"/>
    <property type="match status" value="1"/>
</dbReference>
<organism evidence="7 8">
    <name type="scientific">Stephanodiscus triporus</name>
    <dbReference type="NCBI Taxonomy" id="2934178"/>
    <lineage>
        <taxon>Eukaryota</taxon>
        <taxon>Sar</taxon>
        <taxon>Stramenopiles</taxon>
        <taxon>Ochrophyta</taxon>
        <taxon>Bacillariophyta</taxon>
        <taxon>Coscinodiscophyceae</taxon>
        <taxon>Thalassiosirophycidae</taxon>
        <taxon>Stephanodiscales</taxon>
        <taxon>Stephanodiscaceae</taxon>
        <taxon>Stephanodiscus</taxon>
    </lineage>
</organism>
<gene>
    <name evidence="7" type="ORF">ACHAW5_002778</name>
</gene>
<evidence type="ECO:0000256" key="1">
    <source>
        <dbReference type="ARBA" id="ARBA00007664"/>
    </source>
</evidence>
<evidence type="ECO:0000256" key="3">
    <source>
        <dbReference type="ARBA" id="ARBA00023157"/>
    </source>
</evidence>
<keyword evidence="2" id="KW-0843">Virulence</keyword>
<evidence type="ECO:0000256" key="4">
    <source>
        <dbReference type="SAM" id="MobiDB-lite"/>
    </source>
</evidence>
<comment type="caution">
    <text evidence="7">The sequence shown here is derived from an EMBL/GenBank/DDBJ whole genome shotgun (WGS) entry which is preliminary data.</text>
</comment>
<dbReference type="InterPro" id="IPR043504">
    <property type="entry name" value="Peptidase_S1_PA_chymotrypsin"/>
</dbReference>
<feature type="compositionally biased region" description="Polar residues" evidence="4">
    <location>
        <begin position="561"/>
        <end position="590"/>
    </location>
</feature>
<dbReference type="PANTHER" id="PTHR24276">
    <property type="entry name" value="POLYSERASE-RELATED"/>
    <property type="match status" value="1"/>
</dbReference>
<dbReference type="PROSITE" id="PS50240">
    <property type="entry name" value="TRYPSIN_DOM"/>
    <property type="match status" value="1"/>
</dbReference>
<evidence type="ECO:0000313" key="7">
    <source>
        <dbReference type="EMBL" id="KAL3762190.1"/>
    </source>
</evidence>
<proteinExistence type="inferred from homology"/>
<sequence>MTAPRSPRKRLAKFRRAATAVGCCCCLAAADAVVVPPTSDRRAGGGRTLGRLDDGGGGRRLRPTARRDEHDATGGHQKSNVGDDDERGETASTASPPATDLTPLERSGGDGETAGLSLSIPPDSRYPYMASLQLEGHDPAFMATGGGGAYDVHVCSGFLVAPDLVMTSAHCARYSPAGTDETVQAFNGIEVGRTDLDDDGMALDPYRLDTYHLYYENLVPDELIVHPEFDDGTYEHDVMLVRVFGRSRFPPVRLGRDETDPERATALGWGAESAESGRKFSSALRRADVEAMSNDACRDIVVEVRDPDTGATTDLALRDHVYDDMMCATTTGRHTCYGDAGGPILSEGADHDGDEVHGILSWGYGCVNPDYPAVATRISDHYDWIRDVVCRESSAPPEQYDCPPKMSMMSGGPTRTVTMKLILDAMAVETGFVIETRDTREVVAQRQTGYYKAEGNEVVYETMDLPSDLCYRLILLDSYGDGFCCDMGGGSAIVFLGTDVGHTTGHKLVDVNGNFEFDNSGEFCLTGSSQASDIHDGSSAVLPPSPPSASMHEEEPYYEDQVSSSSWSGPETSNVATSDSQGPETSVSQVTDEEDVEASSEHHTPSSEHYISVQFQFDANPEEISWVLFDLVVNQPKVFVDYGTYPKEEYENKLLTIPITMDGPEMGEKQYVFTVYDKASNGLCCNQGEGYYKVYLGDAEDDHELLGDSVFEFSSSYYFTLFETEDEMEAETADSLDQNATATAELNETTTSAPTLMPSKMPTAHPTAHPTHPPTRSPTRHPTLSPTTARPTDPWEIQRHEDVTAIGALWSIPSKTLPGAFNDVGGDQQKYNLNMDRAIISAASIESFARRSLVAGVVFVFSLVLAIIR</sequence>
<evidence type="ECO:0000259" key="6">
    <source>
        <dbReference type="PROSITE" id="PS50240"/>
    </source>
</evidence>
<keyword evidence="8" id="KW-1185">Reference proteome</keyword>
<dbReference type="AlphaFoldDB" id="A0ABD3MDJ4"/>
<dbReference type="SUPFAM" id="SSF50494">
    <property type="entry name" value="Trypsin-like serine proteases"/>
    <property type="match status" value="1"/>
</dbReference>
<dbReference type="SMART" id="SM00020">
    <property type="entry name" value="Tryp_SPc"/>
    <property type="match status" value="1"/>
</dbReference>
<dbReference type="Proteomes" id="UP001530315">
    <property type="component" value="Unassembled WGS sequence"/>
</dbReference>
<protein>
    <recommendedName>
        <fullName evidence="6">Peptidase S1 domain-containing protein</fullName>
    </recommendedName>
</protein>
<dbReference type="InterPro" id="IPR009003">
    <property type="entry name" value="Peptidase_S1_PA"/>
</dbReference>
<dbReference type="InterPro" id="IPR001314">
    <property type="entry name" value="Peptidase_S1A"/>
</dbReference>
<evidence type="ECO:0000256" key="2">
    <source>
        <dbReference type="ARBA" id="ARBA00023026"/>
    </source>
</evidence>
<dbReference type="InterPro" id="IPR050430">
    <property type="entry name" value="Peptidase_S1"/>
</dbReference>
<evidence type="ECO:0000313" key="8">
    <source>
        <dbReference type="Proteomes" id="UP001530315"/>
    </source>
</evidence>
<name>A0ABD3MDJ4_9STRA</name>
<reference evidence="7 8" key="1">
    <citation type="submission" date="2024-10" db="EMBL/GenBank/DDBJ databases">
        <title>Updated reference genomes for cyclostephanoid diatoms.</title>
        <authorList>
            <person name="Roberts W.R."/>
            <person name="Alverson A.J."/>
        </authorList>
    </citation>
    <scope>NUCLEOTIDE SEQUENCE [LARGE SCALE GENOMIC DNA]</scope>
    <source>
        <strain evidence="7 8">AJA276-08</strain>
    </source>
</reference>
<dbReference type="PANTHER" id="PTHR24276:SF91">
    <property type="entry name" value="AT26814P-RELATED"/>
    <property type="match status" value="1"/>
</dbReference>
<feature type="domain" description="Peptidase S1" evidence="6">
    <location>
        <begin position="106"/>
        <end position="390"/>
    </location>
</feature>
<evidence type="ECO:0000256" key="5">
    <source>
        <dbReference type="SAM" id="SignalP"/>
    </source>
</evidence>
<dbReference type="InterPro" id="IPR001254">
    <property type="entry name" value="Trypsin_dom"/>
</dbReference>
<dbReference type="EMBL" id="JALLAZ020001834">
    <property type="protein sequence ID" value="KAL3762190.1"/>
    <property type="molecule type" value="Genomic_DNA"/>
</dbReference>
<dbReference type="CDD" id="cd00190">
    <property type="entry name" value="Tryp_SPc"/>
    <property type="match status" value="1"/>
</dbReference>
<keyword evidence="3" id="KW-1015">Disulfide bond</keyword>
<accession>A0ABD3MDJ4</accession>
<feature type="region of interest" description="Disordered" evidence="4">
    <location>
        <begin position="749"/>
        <end position="793"/>
    </location>
</feature>
<dbReference type="Gene3D" id="2.40.10.10">
    <property type="entry name" value="Trypsin-like serine proteases"/>
    <property type="match status" value="2"/>
</dbReference>
<feature type="region of interest" description="Disordered" evidence="4">
    <location>
        <begin position="37"/>
        <end position="122"/>
    </location>
</feature>
<feature type="region of interest" description="Disordered" evidence="4">
    <location>
        <begin position="528"/>
        <end position="607"/>
    </location>
</feature>
<comment type="similarity">
    <text evidence="1">Belongs to the peptidase S1 family.</text>
</comment>